<evidence type="ECO:0000313" key="2">
    <source>
        <dbReference type="Proteomes" id="UP000611554"/>
    </source>
</evidence>
<comment type="caution">
    <text evidence="1">The sequence shown here is derived from an EMBL/GenBank/DDBJ whole genome shotgun (WGS) entry which is preliminary data.</text>
</comment>
<dbReference type="EMBL" id="BMQJ01000026">
    <property type="protein sequence ID" value="GGQ29348.1"/>
    <property type="molecule type" value="Genomic_DNA"/>
</dbReference>
<organism evidence="1 2">
    <name type="scientific">Streptosporangium pseudovulgare</name>
    <dbReference type="NCBI Taxonomy" id="35765"/>
    <lineage>
        <taxon>Bacteria</taxon>
        <taxon>Bacillati</taxon>
        <taxon>Actinomycetota</taxon>
        <taxon>Actinomycetes</taxon>
        <taxon>Streptosporangiales</taxon>
        <taxon>Streptosporangiaceae</taxon>
        <taxon>Streptosporangium</taxon>
    </lineage>
</organism>
<keyword evidence="2" id="KW-1185">Reference proteome</keyword>
<proteinExistence type="predicted"/>
<evidence type="ECO:0000313" key="1">
    <source>
        <dbReference type="EMBL" id="GGQ29348.1"/>
    </source>
</evidence>
<dbReference type="Proteomes" id="UP000611554">
    <property type="component" value="Unassembled WGS sequence"/>
</dbReference>
<reference evidence="2" key="1">
    <citation type="journal article" date="2019" name="Int. J. Syst. Evol. Microbiol.">
        <title>The Global Catalogue of Microorganisms (GCM) 10K type strain sequencing project: providing services to taxonomists for standard genome sequencing and annotation.</title>
        <authorList>
            <consortium name="The Broad Institute Genomics Platform"/>
            <consortium name="The Broad Institute Genome Sequencing Center for Infectious Disease"/>
            <person name="Wu L."/>
            <person name="Ma J."/>
        </authorList>
    </citation>
    <scope>NUCLEOTIDE SEQUENCE [LARGE SCALE GENOMIC DNA]</scope>
    <source>
        <strain evidence="2">JCM 3115</strain>
    </source>
</reference>
<dbReference type="Pfam" id="PF20062">
    <property type="entry name" value="DUF6461"/>
    <property type="match status" value="1"/>
</dbReference>
<protein>
    <submittedName>
        <fullName evidence="1">Uncharacterized protein</fullName>
    </submittedName>
</protein>
<accession>A0ABQ2RIW1</accession>
<name>A0ABQ2RIW1_9ACTN</name>
<gene>
    <name evidence="1" type="ORF">GCM10010140_69370</name>
</gene>
<dbReference type="InterPro" id="IPR045592">
    <property type="entry name" value="DUF6461"/>
</dbReference>
<sequence>MFRNVNHDQIFTHWVGGREILTFDPRFPSDSRGGEDPDRHLAEICVLGLVTENGEDGPDAGVHRALARAAHLTGMHVTEHPRDGAVHGVLDH</sequence>